<feature type="coiled-coil region" evidence="1">
    <location>
        <begin position="829"/>
        <end position="1275"/>
    </location>
</feature>
<dbReference type="RefSeq" id="XP_004258333.1">
    <property type="nucleotide sequence ID" value="XM_004258285.1"/>
</dbReference>
<keyword evidence="1" id="KW-0175">Coiled coil</keyword>
<dbReference type="PROSITE" id="PS50021">
    <property type="entry name" value="CH"/>
    <property type="match status" value="1"/>
</dbReference>
<dbReference type="OMA" id="HTIVNIN"/>
<dbReference type="Pfam" id="PF00307">
    <property type="entry name" value="CH"/>
    <property type="match status" value="1"/>
</dbReference>
<dbReference type="Gene3D" id="1.10.418.10">
    <property type="entry name" value="Calponin-like domain"/>
    <property type="match status" value="2"/>
</dbReference>
<sequence length="1523" mass="178624">MTNRHVSLTPGLRMSITQKLSVEDQQTKAFASYINYTLGYQEPLVNSLCPDLEDGTILMRFVEQITTNFYPKPHVVKTPFDKLQNLNCVFDYLKDEKLNLTSSAEDILNGNKKSTLALIFQLILRYRLFNIKFKMTDFSHWIYSLVKDEKECFDVKFCLSNPTNWKTLMNSIQADTITDEDLHVSEDPIEQMAQCFKKAKDVLGFPNLLDPKETANGSVDDFCLYLYLTYFVINGNNQENDEQLESLRNNIALSNKTKRDEKIEKMKKDILVLEDEEKEIATTIEQQNSDIDISIFSEQIQTLGTAILNESGDDRVTQHQHDKMMNVIKSNEVRISDLKRKLDQIRFDLAKQSKEENVVLFQKSSKDLKEQPTTPKDKEKYSLKGMVSGFKDVFKKEKKEMNDENGSAECVECQRLKKEVTKLKEEIVKTRAESKKMVQQTTQQLNECRTATFELNEVKNVNEKQKEELEKMRKEKETTSNQHEFVLKRKSDEIEDLKRANEEIKKAKESLTYQMATQFDAMEKEKEEMQNALNTTKSTEEEMKSKYEGTVNELNAKIEEMTSQVEKSQNQCKELSQQLEEKMKNFQNEQNEKLQSDEVYKKEVQNLQNQISVLNKTIEGLQEENIQMNAREMEITDLKSKRMEDEKMLKEKDVETQQLYTQLLSVQNELEEVKKSRVQTTENATQQLEELQRENLELKMSEEQLKESLESLQTQLNKSRNEEEETKEHMTQIDKEKMELNALREKQEVDINSKQTQIDILKEQHDKMCEERDDLKRANEQLQSDKTDLKNKYEEVLKQNESKHLNECATLKGTIETLGNDVKERQTQVEVLLKDNTNLKGEVEELKCETNDVMKEREREMEEKKTQLEHIKTANEVLHTQIKEEQDNNKKLTSLIQEKENENKKLSDDLVKQQVKTEEFYQSREDELKKMKVKIDQLTTNNTQLCVTIESQKNENAQLKESVEKNKKVFEKLEEENKNLRDEVESATTQTVESIKKSMEEKEQLISQIEETKTENERLKKEVQEHVDTSEELRKELISNTNLLKEMKQNVSQLEREKSTYEGIRAERDDALRTNCQIQSDFEEERKRLSLQLEDKESANLEMRKANESYKQQIDVMSVDLENKNTAITQLQNTNEELLQLQHRHEESIQTLSDDNEAIRTELNELRVTQKEIEEAKTTQDAMKSECELLKMKVTELTKLNGDLTTLVEQVNEKNTTTLKEKEKMADEIVTFKQINDEKEDKLKEAYKRISSAEKEKMEAKIRIEEQEKLNAMKDGNIQNLKGSVATLTDKVLQKDEEMKVMKGENVQLRTEKEEVIDKFTQREFDLKEHIERKNNDFNTLQKTFEIHQNECAKEKEHLQEEVDEGIRRLEESQRRESELKASVLKCREDSIQQRESVNTLLHKVESFEHEKHALEEKTLELQKHIEALLKEKEENDPVQGEPQNEDHTHEKTKNVRNECMKAFIVDDVTERKTLFNCLALSITVLAKKKLTTGTIERLFRDAEKYEIPVGKYVSYITSNLVK</sequence>
<dbReference type="GeneID" id="14890560"/>
<feature type="domain" description="Calponin-homology (CH)" evidence="3">
    <location>
        <begin position="24"/>
        <end position="127"/>
    </location>
</feature>
<name>L7FMH7_ENTIV</name>
<evidence type="ECO:0000256" key="1">
    <source>
        <dbReference type="SAM" id="Coils"/>
    </source>
</evidence>
<dbReference type="InterPro" id="IPR036872">
    <property type="entry name" value="CH_dom_sf"/>
</dbReference>
<keyword evidence="5" id="KW-1185">Reference proteome</keyword>
<dbReference type="VEuPathDB" id="AmoebaDB:EIN_128720"/>
<feature type="region of interest" description="Disordered" evidence="2">
    <location>
        <begin position="705"/>
        <end position="729"/>
    </location>
</feature>
<reference evidence="4 5" key="1">
    <citation type="submission" date="2012-10" db="EMBL/GenBank/DDBJ databases">
        <authorList>
            <person name="Zafar N."/>
            <person name="Inman J."/>
            <person name="Hall N."/>
            <person name="Lorenzi H."/>
            <person name="Caler E."/>
        </authorList>
    </citation>
    <scope>NUCLEOTIDE SEQUENCE [LARGE SCALE GENOMIC DNA]</scope>
    <source>
        <strain evidence="4 5">IP1</strain>
    </source>
</reference>
<dbReference type="Proteomes" id="UP000014680">
    <property type="component" value="Unassembled WGS sequence"/>
</dbReference>
<dbReference type="InterPro" id="IPR001715">
    <property type="entry name" value="CH_dom"/>
</dbReference>
<accession>L7FMH7</accession>
<organism evidence="4 5">
    <name type="scientific">Entamoeba invadens IP1</name>
    <dbReference type="NCBI Taxonomy" id="370355"/>
    <lineage>
        <taxon>Eukaryota</taxon>
        <taxon>Amoebozoa</taxon>
        <taxon>Evosea</taxon>
        <taxon>Archamoebae</taxon>
        <taxon>Mastigamoebida</taxon>
        <taxon>Entamoebidae</taxon>
        <taxon>Entamoeba</taxon>
    </lineage>
</organism>
<protein>
    <submittedName>
        <fullName evidence="4">Myosin-2 heavy chain, non muscle, putative</fullName>
    </submittedName>
</protein>
<proteinExistence type="predicted"/>
<gene>
    <name evidence="4" type="ORF">EIN_128720</name>
</gene>
<dbReference type="SUPFAM" id="SSF47576">
    <property type="entry name" value="Calponin-homology domain, CH-domain"/>
    <property type="match status" value="1"/>
</dbReference>
<dbReference type="Gene3D" id="1.10.287.1490">
    <property type="match status" value="1"/>
</dbReference>
<feature type="region of interest" description="Disordered" evidence="2">
    <location>
        <begin position="1431"/>
        <end position="1453"/>
    </location>
</feature>
<dbReference type="KEGG" id="eiv:EIN_128720"/>
<dbReference type="OrthoDB" id="18740at2759"/>
<dbReference type="EMBL" id="KB206458">
    <property type="protein sequence ID" value="ELP91562.1"/>
    <property type="molecule type" value="Genomic_DNA"/>
</dbReference>
<evidence type="ECO:0000313" key="4">
    <source>
        <dbReference type="EMBL" id="ELP91562.1"/>
    </source>
</evidence>
<dbReference type="SMART" id="SM00033">
    <property type="entry name" value="CH"/>
    <property type="match status" value="1"/>
</dbReference>
<evidence type="ECO:0000313" key="5">
    <source>
        <dbReference type="Proteomes" id="UP000014680"/>
    </source>
</evidence>
<evidence type="ECO:0000259" key="3">
    <source>
        <dbReference type="PROSITE" id="PS50021"/>
    </source>
</evidence>
<evidence type="ECO:0000256" key="2">
    <source>
        <dbReference type="SAM" id="MobiDB-lite"/>
    </source>
</evidence>
<dbReference type="PANTHER" id="PTHR11915">
    <property type="entry name" value="SPECTRIN/FILAMIN RELATED CYTOSKELETAL PROTEIN"/>
    <property type="match status" value="1"/>
</dbReference>